<reference evidence="1" key="1">
    <citation type="submission" date="2022-03" db="EMBL/GenBank/DDBJ databases">
        <authorList>
            <person name="Lindestad O."/>
        </authorList>
    </citation>
    <scope>NUCLEOTIDE SEQUENCE</scope>
</reference>
<evidence type="ECO:0000313" key="2">
    <source>
        <dbReference type="Proteomes" id="UP000838756"/>
    </source>
</evidence>
<dbReference type="Proteomes" id="UP000838756">
    <property type="component" value="Unassembled WGS sequence"/>
</dbReference>
<organism evidence="1 2">
    <name type="scientific">Pararge aegeria aegeria</name>
    <dbReference type="NCBI Taxonomy" id="348720"/>
    <lineage>
        <taxon>Eukaryota</taxon>
        <taxon>Metazoa</taxon>
        <taxon>Ecdysozoa</taxon>
        <taxon>Arthropoda</taxon>
        <taxon>Hexapoda</taxon>
        <taxon>Insecta</taxon>
        <taxon>Pterygota</taxon>
        <taxon>Neoptera</taxon>
        <taxon>Endopterygota</taxon>
        <taxon>Lepidoptera</taxon>
        <taxon>Glossata</taxon>
        <taxon>Ditrysia</taxon>
        <taxon>Papilionoidea</taxon>
        <taxon>Nymphalidae</taxon>
        <taxon>Satyrinae</taxon>
        <taxon>Satyrini</taxon>
        <taxon>Parargina</taxon>
        <taxon>Pararge</taxon>
    </lineage>
</organism>
<dbReference type="AlphaFoldDB" id="A0A8S4R999"/>
<accession>A0A8S4R999</accession>
<dbReference type="EMBL" id="CAKXAJ010024862">
    <property type="protein sequence ID" value="CAH2232020.1"/>
    <property type="molecule type" value="Genomic_DNA"/>
</dbReference>
<proteinExistence type="predicted"/>
<keyword evidence="2" id="KW-1185">Reference proteome</keyword>
<name>A0A8S4R999_9NEOP</name>
<protein>
    <submittedName>
        <fullName evidence="1">Jg7477 protein</fullName>
    </submittedName>
</protein>
<sequence length="103" mass="11718">MTLFLSPRSIAVFQSEGRGIRCNCRQVMKLEIRVGDPSRSHRKEGRGFTPTPQVYGQGAFAGRLVSKMLFCLWAMSMCTWARFSVKYRCKTNQVARMRSGSAF</sequence>
<gene>
    <name evidence="1" type="primary">jg7477</name>
    <name evidence="1" type="ORF">PAEG_LOCUS10368</name>
</gene>
<comment type="caution">
    <text evidence="1">The sequence shown here is derived from an EMBL/GenBank/DDBJ whole genome shotgun (WGS) entry which is preliminary data.</text>
</comment>
<evidence type="ECO:0000313" key="1">
    <source>
        <dbReference type="EMBL" id="CAH2232020.1"/>
    </source>
</evidence>